<accession>A0A3E2NQ58</accession>
<evidence type="ECO:0000313" key="10">
    <source>
        <dbReference type="Proteomes" id="UP000260823"/>
    </source>
</evidence>
<dbReference type="Proteomes" id="UP000260823">
    <property type="component" value="Unassembled WGS sequence"/>
</dbReference>
<dbReference type="AlphaFoldDB" id="A0A3E2NQ58"/>
<evidence type="ECO:0000256" key="6">
    <source>
        <dbReference type="ARBA" id="ARBA00023136"/>
    </source>
</evidence>
<dbReference type="InterPro" id="IPR051689">
    <property type="entry name" value="Sterol_desaturase/TMEM195"/>
</dbReference>
<dbReference type="GO" id="GO:0005506">
    <property type="term" value="F:iron ion binding"/>
    <property type="evidence" value="ECO:0007669"/>
    <property type="project" value="InterPro"/>
</dbReference>
<dbReference type="OrthoDB" id="9770329at2"/>
<keyword evidence="5" id="KW-0443">Lipid metabolism</keyword>
<dbReference type="PANTHER" id="PTHR21624:SF1">
    <property type="entry name" value="ALKYLGLYCEROL MONOOXYGENASE"/>
    <property type="match status" value="1"/>
</dbReference>
<dbReference type="RefSeq" id="WP_117383546.1">
    <property type="nucleotide sequence ID" value="NZ_QWDE01000002.1"/>
</dbReference>
<proteinExistence type="predicted"/>
<name>A0A3E2NQ58_9SPHI</name>
<evidence type="ECO:0000256" key="2">
    <source>
        <dbReference type="ARBA" id="ARBA00022692"/>
    </source>
</evidence>
<dbReference type="GO" id="GO:0016020">
    <property type="term" value="C:membrane"/>
    <property type="evidence" value="ECO:0007669"/>
    <property type="project" value="GOC"/>
</dbReference>
<feature type="transmembrane region" description="Helical" evidence="7">
    <location>
        <begin position="37"/>
        <end position="57"/>
    </location>
</feature>
<evidence type="ECO:0000313" key="9">
    <source>
        <dbReference type="EMBL" id="RFZ83071.1"/>
    </source>
</evidence>
<keyword evidence="3 7" id="KW-1133">Transmembrane helix</keyword>
<evidence type="ECO:0000256" key="1">
    <source>
        <dbReference type="ARBA" id="ARBA00004127"/>
    </source>
</evidence>
<reference evidence="9 10" key="1">
    <citation type="submission" date="2018-08" db="EMBL/GenBank/DDBJ databases">
        <title>Mucilaginibacter terrae sp. nov., isolated from manganese diggings.</title>
        <authorList>
            <person name="Huang Y."/>
            <person name="Zhou Z."/>
        </authorList>
    </citation>
    <scope>NUCLEOTIDE SEQUENCE [LARGE SCALE GENOMIC DNA]</scope>
    <source>
        <strain evidence="9 10">ZH6</strain>
    </source>
</reference>
<evidence type="ECO:0000256" key="4">
    <source>
        <dbReference type="ARBA" id="ARBA00023002"/>
    </source>
</evidence>
<feature type="transmembrane region" description="Helical" evidence="7">
    <location>
        <begin position="77"/>
        <end position="97"/>
    </location>
</feature>
<keyword evidence="6 7" id="KW-0472">Membrane</keyword>
<dbReference type="InterPro" id="IPR006694">
    <property type="entry name" value="Fatty_acid_hydroxylase"/>
</dbReference>
<evidence type="ECO:0000256" key="3">
    <source>
        <dbReference type="ARBA" id="ARBA00022989"/>
    </source>
</evidence>
<dbReference type="GO" id="GO:0008610">
    <property type="term" value="P:lipid biosynthetic process"/>
    <property type="evidence" value="ECO:0007669"/>
    <property type="project" value="InterPro"/>
</dbReference>
<evidence type="ECO:0000259" key="8">
    <source>
        <dbReference type="Pfam" id="PF04116"/>
    </source>
</evidence>
<keyword evidence="4" id="KW-0560">Oxidoreductase</keyword>
<organism evidence="9 10">
    <name type="scientific">Mucilaginibacter terrenus</name>
    <dbReference type="NCBI Taxonomy" id="2482727"/>
    <lineage>
        <taxon>Bacteria</taxon>
        <taxon>Pseudomonadati</taxon>
        <taxon>Bacteroidota</taxon>
        <taxon>Sphingobacteriia</taxon>
        <taxon>Sphingobacteriales</taxon>
        <taxon>Sphingobacteriaceae</taxon>
        <taxon>Mucilaginibacter</taxon>
    </lineage>
</organism>
<dbReference type="GO" id="GO:0012505">
    <property type="term" value="C:endomembrane system"/>
    <property type="evidence" value="ECO:0007669"/>
    <property type="project" value="UniProtKB-SubCell"/>
</dbReference>
<comment type="subcellular location">
    <subcellularLocation>
        <location evidence="1">Endomembrane system</location>
        <topology evidence="1">Multi-pass membrane protein</topology>
    </subcellularLocation>
</comment>
<keyword evidence="10" id="KW-1185">Reference proteome</keyword>
<sequence length="233" mass="27274">MNNILQPVAVGFVFLLTYLVEYLFPQRQELLKTNHDLKNIMVGLVNLLFSFLSGYYLQKLMVYASANHFGMIPFSKLPNLLSVVFQILCIDLFVYWWHRVNHRIPMLWRFHKFHHEDESMNTTTAVRFHTVELFFSVIAKAIFLTLIGATVTGLFAYGILFFPVVLLVHSNIKVNERVDFVLRKLIISPLMHRIHHSNIIVETNSNYGSIFPLWDRIFKSYRKKPLGVIKFGL</sequence>
<dbReference type="PANTHER" id="PTHR21624">
    <property type="entry name" value="STEROL DESATURASE-RELATED PROTEIN"/>
    <property type="match status" value="1"/>
</dbReference>
<dbReference type="EMBL" id="QWDE01000002">
    <property type="protein sequence ID" value="RFZ83071.1"/>
    <property type="molecule type" value="Genomic_DNA"/>
</dbReference>
<protein>
    <submittedName>
        <fullName evidence="9">Sterol desaturase family protein</fullName>
    </submittedName>
</protein>
<dbReference type="Pfam" id="PF04116">
    <property type="entry name" value="FA_hydroxylase"/>
    <property type="match status" value="1"/>
</dbReference>
<feature type="domain" description="Fatty acid hydroxylase" evidence="8">
    <location>
        <begin position="84"/>
        <end position="219"/>
    </location>
</feature>
<feature type="transmembrane region" description="Helical" evidence="7">
    <location>
        <begin position="6"/>
        <end position="25"/>
    </location>
</feature>
<dbReference type="GO" id="GO:0006643">
    <property type="term" value="P:membrane lipid metabolic process"/>
    <property type="evidence" value="ECO:0007669"/>
    <property type="project" value="TreeGrafter"/>
</dbReference>
<dbReference type="GO" id="GO:0050479">
    <property type="term" value="F:glyceryl-ether monooxygenase activity"/>
    <property type="evidence" value="ECO:0007669"/>
    <property type="project" value="TreeGrafter"/>
</dbReference>
<keyword evidence="2 7" id="KW-0812">Transmembrane</keyword>
<comment type="caution">
    <text evidence="9">The sequence shown here is derived from an EMBL/GenBank/DDBJ whole genome shotgun (WGS) entry which is preliminary data.</text>
</comment>
<evidence type="ECO:0000256" key="7">
    <source>
        <dbReference type="SAM" id="Phobius"/>
    </source>
</evidence>
<evidence type="ECO:0000256" key="5">
    <source>
        <dbReference type="ARBA" id="ARBA00023098"/>
    </source>
</evidence>
<gene>
    <name evidence="9" type="ORF">DYU05_13050</name>
</gene>
<feature type="transmembrane region" description="Helical" evidence="7">
    <location>
        <begin position="142"/>
        <end position="168"/>
    </location>
</feature>